<name>A0A4Z1GV87_9HELO</name>
<accession>A0A4Z1GV87</accession>
<dbReference type="EMBL" id="PQXK01000031">
    <property type="protein sequence ID" value="TGO40824.1"/>
    <property type="molecule type" value="Genomic_DNA"/>
</dbReference>
<organism evidence="1 2">
    <name type="scientific">Botrytis hyacinthi</name>
    <dbReference type="NCBI Taxonomy" id="278943"/>
    <lineage>
        <taxon>Eukaryota</taxon>
        <taxon>Fungi</taxon>
        <taxon>Dikarya</taxon>
        <taxon>Ascomycota</taxon>
        <taxon>Pezizomycotina</taxon>
        <taxon>Leotiomycetes</taxon>
        <taxon>Helotiales</taxon>
        <taxon>Sclerotiniaceae</taxon>
        <taxon>Botrytis</taxon>
    </lineage>
</organism>
<protein>
    <submittedName>
        <fullName evidence="1">Uncharacterized protein</fullName>
    </submittedName>
</protein>
<dbReference type="Proteomes" id="UP000297814">
    <property type="component" value="Unassembled WGS sequence"/>
</dbReference>
<evidence type="ECO:0000313" key="1">
    <source>
        <dbReference type="EMBL" id="TGO40824.1"/>
    </source>
</evidence>
<reference evidence="1 2" key="1">
    <citation type="submission" date="2017-12" db="EMBL/GenBank/DDBJ databases">
        <title>Comparative genomics of Botrytis spp.</title>
        <authorList>
            <person name="Valero-Jimenez C.A."/>
            <person name="Tapia P."/>
            <person name="Veloso J."/>
            <person name="Silva-Moreno E."/>
            <person name="Staats M."/>
            <person name="Valdes J.H."/>
            <person name="Van Kan J.A.L."/>
        </authorList>
    </citation>
    <scope>NUCLEOTIDE SEQUENCE [LARGE SCALE GENOMIC DNA]</scope>
    <source>
        <strain evidence="1 2">Bh0001</strain>
    </source>
</reference>
<gene>
    <name evidence="1" type="ORF">BHYA_0031g00460</name>
</gene>
<evidence type="ECO:0000313" key="2">
    <source>
        <dbReference type="Proteomes" id="UP000297814"/>
    </source>
</evidence>
<sequence>MISDLWLNDDRNVAVEQMKDLRYTGDIDRIVKVIERCNLKMGLKRHKSASVNINSAREKDALENDDPSSLRLIIVAED</sequence>
<proteinExistence type="predicted"/>
<comment type="caution">
    <text evidence="1">The sequence shown here is derived from an EMBL/GenBank/DDBJ whole genome shotgun (WGS) entry which is preliminary data.</text>
</comment>
<keyword evidence="2" id="KW-1185">Reference proteome</keyword>
<dbReference type="AlphaFoldDB" id="A0A4Z1GV87"/>